<evidence type="ECO:0000313" key="5">
    <source>
        <dbReference type="EMBL" id="GIE08603.1"/>
    </source>
</evidence>
<evidence type="ECO:0000313" key="6">
    <source>
        <dbReference type="Proteomes" id="UP000598174"/>
    </source>
</evidence>
<evidence type="ECO:0000256" key="1">
    <source>
        <dbReference type="SAM" id="MobiDB-lite"/>
    </source>
</evidence>
<feature type="compositionally biased region" description="Low complexity" evidence="1">
    <location>
        <begin position="342"/>
        <end position="362"/>
    </location>
</feature>
<feature type="compositionally biased region" description="Low complexity" evidence="1">
    <location>
        <begin position="28"/>
        <end position="43"/>
    </location>
</feature>
<accession>A0A919IUZ3</accession>
<gene>
    <name evidence="5" type="ORF">Afe05nite_04430</name>
</gene>
<keyword evidence="3" id="KW-0732">Signal</keyword>
<feature type="domain" description="DUF4349" evidence="4">
    <location>
        <begin position="73"/>
        <end position="284"/>
    </location>
</feature>
<dbReference type="InterPro" id="IPR025645">
    <property type="entry name" value="DUF4349"/>
</dbReference>
<evidence type="ECO:0000259" key="4">
    <source>
        <dbReference type="Pfam" id="PF14257"/>
    </source>
</evidence>
<reference evidence="5" key="1">
    <citation type="submission" date="2021-01" db="EMBL/GenBank/DDBJ databases">
        <title>Whole genome shotgun sequence of Actinoplanes ferrugineus NBRC 15555.</title>
        <authorList>
            <person name="Komaki H."/>
            <person name="Tamura T."/>
        </authorList>
    </citation>
    <scope>NUCLEOTIDE SEQUENCE</scope>
    <source>
        <strain evidence="5">NBRC 15555</strain>
    </source>
</reference>
<dbReference type="AlphaFoldDB" id="A0A919IUZ3"/>
<feature type="compositionally biased region" description="Pro residues" evidence="1">
    <location>
        <begin position="326"/>
        <end position="341"/>
    </location>
</feature>
<feature type="signal peptide" evidence="3">
    <location>
        <begin position="1"/>
        <end position="23"/>
    </location>
</feature>
<feature type="chain" id="PRO_5039432658" description="DUF4349 domain-containing protein" evidence="3">
    <location>
        <begin position="24"/>
        <end position="370"/>
    </location>
</feature>
<evidence type="ECO:0000256" key="3">
    <source>
        <dbReference type="SAM" id="SignalP"/>
    </source>
</evidence>
<protein>
    <recommendedName>
        <fullName evidence="4">DUF4349 domain-containing protein</fullName>
    </recommendedName>
</protein>
<feature type="region of interest" description="Disordered" evidence="1">
    <location>
        <begin position="28"/>
        <end position="67"/>
    </location>
</feature>
<proteinExistence type="predicted"/>
<dbReference type="Proteomes" id="UP000598174">
    <property type="component" value="Unassembled WGS sequence"/>
</dbReference>
<comment type="caution">
    <text evidence="5">The sequence shown here is derived from an EMBL/GenBank/DDBJ whole genome shotgun (WGS) entry which is preliminary data.</text>
</comment>
<feature type="region of interest" description="Disordered" evidence="1">
    <location>
        <begin position="318"/>
        <end position="370"/>
    </location>
</feature>
<keyword evidence="2" id="KW-0472">Membrane</keyword>
<dbReference type="RefSeq" id="WP_203815192.1">
    <property type="nucleotide sequence ID" value="NZ_BAAABP010000014.1"/>
</dbReference>
<evidence type="ECO:0000256" key="2">
    <source>
        <dbReference type="SAM" id="Phobius"/>
    </source>
</evidence>
<dbReference type="EMBL" id="BOMM01000001">
    <property type="protein sequence ID" value="GIE08603.1"/>
    <property type="molecule type" value="Genomic_DNA"/>
</dbReference>
<dbReference type="PROSITE" id="PS51257">
    <property type="entry name" value="PROKAR_LIPOPROTEIN"/>
    <property type="match status" value="1"/>
</dbReference>
<keyword evidence="2" id="KW-1133">Transmembrane helix</keyword>
<sequence length="370" mass="37799">MRVRPALLITTALVAGIILSGCGADSSDSSGSSAGMSGSKADAPAGAQAERAPDQAQGKDTAAQAPDLGVDQRSIIYRGSLSVRVKDINAEAARATGVAQTAGGFVGGDNRNSSSTGSGTATLTLRVPADKFATTVDSLSKLGDEQSREISTEDVTEQTVDLDARIAVQEARVASGRKLLGQAKSLDDLVMLEKEVATRESDLASLQAKKRRLADLTALSTITVTFLGPETPGPKKDDDPAGFLGGLSAGWHALLASLGVLLTVLGALLPWIIAIGLPVWAIWWALKRWQRNRPPRPVLAATGAGALPIHPAAGNYAGRPATFTPPSAPPAPTPSAPPFAPGPAAASASDSADRSASAAPEKPAAEKPED</sequence>
<feature type="transmembrane region" description="Helical" evidence="2">
    <location>
        <begin position="253"/>
        <end position="286"/>
    </location>
</feature>
<keyword evidence="6" id="KW-1185">Reference proteome</keyword>
<keyword evidence="2" id="KW-0812">Transmembrane</keyword>
<name>A0A919IUZ3_9ACTN</name>
<organism evidence="5 6">
    <name type="scientific">Paractinoplanes ferrugineus</name>
    <dbReference type="NCBI Taxonomy" id="113564"/>
    <lineage>
        <taxon>Bacteria</taxon>
        <taxon>Bacillati</taxon>
        <taxon>Actinomycetota</taxon>
        <taxon>Actinomycetes</taxon>
        <taxon>Micromonosporales</taxon>
        <taxon>Micromonosporaceae</taxon>
        <taxon>Paractinoplanes</taxon>
    </lineage>
</organism>
<dbReference type="Pfam" id="PF14257">
    <property type="entry name" value="DUF4349"/>
    <property type="match status" value="1"/>
</dbReference>